<evidence type="ECO:0000313" key="2">
    <source>
        <dbReference type="EMBL" id="MCO5723256.1"/>
    </source>
</evidence>
<organism evidence="2 3">
    <name type="scientific">Robiginitalea marina</name>
    <dbReference type="NCBI Taxonomy" id="2954105"/>
    <lineage>
        <taxon>Bacteria</taxon>
        <taxon>Pseudomonadati</taxon>
        <taxon>Bacteroidota</taxon>
        <taxon>Flavobacteriia</taxon>
        <taxon>Flavobacteriales</taxon>
        <taxon>Flavobacteriaceae</taxon>
        <taxon>Robiginitalea</taxon>
    </lineage>
</organism>
<dbReference type="Proteomes" id="UP001206312">
    <property type="component" value="Unassembled WGS sequence"/>
</dbReference>
<dbReference type="Pfam" id="PF00156">
    <property type="entry name" value="Pribosyltran"/>
    <property type="match status" value="1"/>
</dbReference>
<comment type="caution">
    <text evidence="2">The sequence shown here is derived from an EMBL/GenBank/DDBJ whole genome shotgun (WGS) entry which is preliminary data.</text>
</comment>
<evidence type="ECO:0000259" key="1">
    <source>
        <dbReference type="Pfam" id="PF00156"/>
    </source>
</evidence>
<accession>A0ABT1ATJ0</accession>
<keyword evidence="2" id="KW-0328">Glycosyltransferase</keyword>
<sequence>MFKNRSEAGQLLAHELMKYKDEPVVVIAIPRGGLPLGAVVADALGAPLDVALTKKIGHPFNREYAIGAVSLDQVVINRPGDIDPYYIEKETARLRDLLQERHELFHRHKPPVDVKGKTVIIIDDGIATGNTLRVTVALVAAGNPGKIVVAIPVAPPSAVERLRAMPEVAAVTCLETPWDFQAVGQFYEDFRPVSDAEALRIFEGGTVSGAPL</sequence>
<keyword evidence="2" id="KW-0808">Transferase</keyword>
<gene>
    <name evidence="2" type="ORF">NG653_00205</name>
</gene>
<dbReference type="CDD" id="cd06223">
    <property type="entry name" value="PRTases_typeI"/>
    <property type="match status" value="1"/>
</dbReference>
<reference evidence="2 3" key="1">
    <citation type="submission" date="2022-06" db="EMBL/GenBank/DDBJ databases">
        <authorList>
            <person name="Xuan X."/>
        </authorList>
    </citation>
    <scope>NUCLEOTIDE SEQUENCE [LARGE SCALE GENOMIC DNA]</scope>
    <source>
        <strain evidence="2 3">2V75</strain>
    </source>
</reference>
<keyword evidence="3" id="KW-1185">Reference proteome</keyword>
<dbReference type="RefSeq" id="WP_252739638.1">
    <property type="nucleotide sequence ID" value="NZ_JAMXIB010000001.1"/>
</dbReference>
<evidence type="ECO:0000313" key="3">
    <source>
        <dbReference type="Proteomes" id="UP001206312"/>
    </source>
</evidence>
<protein>
    <submittedName>
        <fullName evidence="2">Phosphoribosyltransferase</fullName>
    </submittedName>
</protein>
<name>A0ABT1ATJ0_9FLAO</name>
<dbReference type="Gene3D" id="3.40.50.2020">
    <property type="match status" value="1"/>
</dbReference>
<dbReference type="Gene3D" id="3.30.1310.20">
    <property type="entry name" value="PRTase-like"/>
    <property type="match status" value="1"/>
</dbReference>
<dbReference type="GO" id="GO:0016757">
    <property type="term" value="F:glycosyltransferase activity"/>
    <property type="evidence" value="ECO:0007669"/>
    <property type="project" value="UniProtKB-KW"/>
</dbReference>
<dbReference type="InterPro" id="IPR000836">
    <property type="entry name" value="PRTase_dom"/>
</dbReference>
<feature type="domain" description="Phosphoribosyltransferase" evidence="1">
    <location>
        <begin position="9"/>
        <end position="165"/>
    </location>
</feature>
<proteinExistence type="predicted"/>
<dbReference type="SUPFAM" id="SSF53271">
    <property type="entry name" value="PRTase-like"/>
    <property type="match status" value="1"/>
</dbReference>
<dbReference type="EMBL" id="JAMXIB010000001">
    <property type="protein sequence ID" value="MCO5723256.1"/>
    <property type="molecule type" value="Genomic_DNA"/>
</dbReference>
<dbReference type="InterPro" id="IPR029057">
    <property type="entry name" value="PRTase-like"/>
</dbReference>